<dbReference type="GO" id="GO:0005524">
    <property type="term" value="F:ATP binding"/>
    <property type="evidence" value="ECO:0007669"/>
    <property type="project" value="UniProtKB-KW"/>
</dbReference>
<evidence type="ECO:0000256" key="10">
    <source>
        <dbReference type="SAM" id="Phobius"/>
    </source>
</evidence>
<dbReference type="EC" id="2.7.13.3" evidence="3"/>
<dbReference type="GO" id="GO:0005886">
    <property type="term" value="C:plasma membrane"/>
    <property type="evidence" value="ECO:0007669"/>
    <property type="project" value="UniProtKB-SubCell"/>
</dbReference>
<keyword evidence="5" id="KW-0597">Phosphoprotein</keyword>
<keyword evidence="7" id="KW-0547">Nucleotide-binding</keyword>
<keyword evidence="13" id="KW-1185">Reference proteome</keyword>
<evidence type="ECO:0000256" key="7">
    <source>
        <dbReference type="ARBA" id="ARBA00022741"/>
    </source>
</evidence>
<comment type="catalytic activity">
    <reaction evidence="1">
        <text>ATP + protein L-histidine = ADP + protein N-phospho-L-histidine.</text>
        <dbReference type="EC" id="2.7.13.3"/>
    </reaction>
</comment>
<dbReference type="PROSITE" id="PS50109">
    <property type="entry name" value="HIS_KIN"/>
    <property type="match status" value="1"/>
</dbReference>
<evidence type="ECO:0000256" key="5">
    <source>
        <dbReference type="ARBA" id="ARBA00022553"/>
    </source>
</evidence>
<feature type="transmembrane region" description="Helical" evidence="10">
    <location>
        <begin position="178"/>
        <end position="198"/>
    </location>
</feature>
<evidence type="ECO:0000256" key="4">
    <source>
        <dbReference type="ARBA" id="ARBA00022475"/>
    </source>
</evidence>
<evidence type="ECO:0000313" key="12">
    <source>
        <dbReference type="EMBL" id="MCO6048094.1"/>
    </source>
</evidence>
<organism evidence="12 13">
    <name type="scientific">Aeoliella straminimaris</name>
    <dbReference type="NCBI Taxonomy" id="2954799"/>
    <lineage>
        <taxon>Bacteria</taxon>
        <taxon>Pseudomonadati</taxon>
        <taxon>Planctomycetota</taxon>
        <taxon>Planctomycetia</taxon>
        <taxon>Pirellulales</taxon>
        <taxon>Lacipirellulaceae</taxon>
        <taxon>Aeoliella</taxon>
    </lineage>
</organism>
<evidence type="ECO:0000256" key="6">
    <source>
        <dbReference type="ARBA" id="ARBA00022679"/>
    </source>
</evidence>
<keyword evidence="10" id="KW-0812">Transmembrane</keyword>
<dbReference type="InterPro" id="IPR036097">
    <property type="entry name" value="HisK_dim/P_sf"/>
</dbReference>
<name>A0A9X2FIQ1_9BACT</name>
<evidence type="ECO:0000256" key="2">
    <source>
        <dbReference type="ARBA" id="ARBA00004651"/>
    </source>
</evidence>
<dbReference type="PANTHER" id="PTHR44936">
    <property type="entry name" value="SENSOR PROTEIN CREC"/>
    <property type="match status" value="1"/>
</dbReference>
<dbReference type="Pfam" id="PF02518">
    <property type="entry name" value="HATPase_c"/>
    <property type="match status" value="1"/>
</dbReference>
<dbReference type="AlphaFoldDB" id="A0A9X2FIQ1"/>
<dbReference type="InterPro" id="IPR004358">
    <property type="entry name" value="Sig_transdc_His_kin-like_C"/>
</dbReference>
<reference evidence="12" key="1">
    <citation type="submission" date="2022-06" db="EMBL/GenBank/DDBJ databases">
        <title>Aeoliella straminimaris, a novel planctomycete from sediments.</title>
        <authorList>
            <person name="Vitorino I.R."/>
            <person name="Lage O.M."/>
        </authorList>
    </citation>
    <scope>NUCLEOTIDE SEQUENCE</scope>
    <source>
        <strain evidence="12">ICT_H6.2</strain>
    </source>
</reference>
<dbReference type="EMBL" id="JAMXLR010000095">
    <property type="protein sequence ID" value="MCO6048094.1"/>
    <property type="molecule type" value="Genomic_DNA"/>
</dbReference>
<comment type="caution">
    <text evidence="12">The sequence shown here is derived from an EMBL/GenBank/DDBJ whole genome shotgun (WGS) entry which is preliminary data.</text>
</comment>
<dbReference type="InterPro" id="IPR003661">
    <property type="entry name" value="HisK_dim/P_dom"/>
</dbReference>
<dbReference type="RefSeq" id="WP_252856207.1">
    <property type="nucleotide sequence ID" value="NZ_JAMXLR010000095.1"/>
</dbReference>
<dbReference type="Pfam" id="PF00512">
    <property type="entry name" value="HisKA"/>
    <property type="match status" value="1"/>
</dbReference>
<dbReference type="PRINTS" id="PR00344">
    <property type="entry name" value="BCTRLSENSOR"/>
</dbReference>
<evidence type="ECO:0000313" key="13">
    <source>
        <dbReference type="Proteomes" id="UP001155241"/>
    </source>
</evidence>
<dbReference type="InterPro" id="IPR050980">
    <property type="entry name" value="2C_sensor_his_kinase"/>
</dbReference>
<evidence type="ECO:0000256" key="1">
    <source>
        <dbReference type="ARBA" id="ARBA00000085"/>
    </source>
</evidence>
<evidence type="ECO:0000256" key="8">
    <source>
        <dbReference type="ARBA" id="ARBA00022777"/>
    </source>
</evidence>
<dbReference type="InterPro" id="IPR036890">
    <property type="entry name" value="HATPase_C_sf"/>
</dbReference>
<dbReference type="SMART" id="SM00388">
    <property type="entry name" value="HisKA"/>
    <property type="match status" value="1"/>
</dbReference>
<dbReference type="SUPFAM" id="SSF55874">
    <property type="entry name" value="ATPase domain of HSP90 chaperone/DNA topoisomerase II/histidine kinase"/>
    <property type="match status" value="1"/>
</dbReference>
<evidence type="ECO:0000256" key="9">
    <source>
        <dbReference type="ARBA" id="ARBA00022840"/>
    </source>
</evidence>
<accession>A0A9X2FIQ1</accession>
<evidence type="ECO:0000256" key="3">
    <source>
        <dbReference type="ARBA" id="ARBA00012438"/>
    </source>
</evidence>
<dbReference type="Gene3D" id="3.30.565.10">
    <property type="entry name" value="Histidine kinase-like ATPase, C-terminal domain"/>
    <property type="match status" value="1"/>
</dbReference>
<gene>
    <name evidence="12" type="ORF">NG895_29685</name>
</gene>
<sequence length="438" mass="47475">MHPVVRKAAVVAALLVAWLAFAFWQHHEYGHERDRIRADLVRQSEVLRQAFLGGARAHRRLGRVFEEQMQAVMDEITGTSGVLAVRMRDQSGWLSIAAGETNLLESTDESPQWLPQGLQTSEQVELLMMPRGQGQGAGGPSWSRDLEAEGEPLKLRLTLLLDRTAADAAIQSAGRQRLAMVLAGGVVLAALGFAWAAMMRTVEARSQSQLLQVEKQRLENLSQAASGLAHETRNPLGVIRAGLQKLMLNGSNASAAEGHSRLRLLVEECDRVTARINQFLAYARPRTAELRSTRVAPLVEELTVLLQPDLDGAEVQLQSHIEAGCETIMADANLLRQVLFNLLQNAIAFSPRAATVELQFEKASAGAAVVSVADRGPGVSAEMADQLFAPYVTTRQDGAGLGLAIVSQLSKQQGWTVQYQGRPSGGACFLIEGIRVAT</sequence>
<feature type="domain" description="Histidine kinase" evidence="11">
    <location>
        <begin position="227"/>
        <end position="432"/>
    </location>
</feature>
<dbReference type="SUPFAM" id="SSF47384">
    <property type="entry name" value="Homodimeric domain of signal transducing histidine kinase"/>
    <property type="match status" value="1"/>
</dbReference>
<evidence type="ECO:0000259" key="11">
    <source>
        <dbReference type="PROSITE" id="PS50109"/>
    </source>
</evidence>
<keyword evidence="6" id="KW-0808">Transferase</keyword>
<keyword evidence="8" id="KW-0418">Kinase</keyword>
<dbReference type="GO" id="GO:0000155">
    <property type="term" value="F:phosphorelay sensor kinase activity"/>
    <property type="evidence" value="ECO:0007669"/>
    <property type="project" value="InterPro"/>
</dbReference>
<keyword evidence="10" id="KW-1133">Transmembrane helix</keyword>
<dbReference type="Proteomes" id="UP001155241">
    <property type="component" value="Unassembled WGS sequence"/>
</dbReference>
<dbReference type="Gene3D" id="1.10.287.130">
    <property type="match status" value="1"/>
</dbReference>
<dbReference type="CDD" id="cd00082">
    <property type="entry name" value="HisKA"/>
    <property type="match status" value="1"/>
</dbReference>
<keyword evidence="4" id="KW-1003">Cell membrane</keyword>
<dbReference type="InterPro" id="IPR005467">
    <property type="entry name" value="His_kinase_dom"/>
</dbReference>
<keyword evidence="9 12" id="KW-0067">ATP-binding</keyword>
<protein>
    <recommendedName>
        <fullName evidence="3">histidine kinase</fullName>
        <ecNumber evidence="3">2.7.13.3</ecNumber>
    </recommendedName>
</protein>
<comment type="subcellular location">
    <subcellularLocation>
        <location evidence="2">Cell membrane</location>
        <topology evidence="2">Multi-pass membrane protein</topology>
    </subcellularLocation>
</comment>
<dbReference type="SMART" id="SM00387">
    <property type="entry name" value="HATPase_c"/>
    <property type="match status" value="1"/>
</dbReference>
<dbReference type="PANTHER" id="PTHR44936:SF10">
    <property type="entry name" value="SENSOR PROTEIN RSTB"/>
    <property type="match status" value="1"/>
</dbReference>
<keyword evidence="10" id="KW-0472">Membrane</keyword>
<dbReference type="InterPro" id="IPR003594">
    <property type="entry name" value="HATPase_dom"/>
</dbReference>
<proteinExistence type="predicted"/>